<reference evidence="9" key="1">
    <citation type="submission" date="2018-05" db="EMBL/GenBank/DDBJ databases">
        <authorList>
            <person name="Lanie J.A."/>
            <person name="Ng W.-L."/>
            <person name="Kazmierczak K.M."/>
            <person name="Andrzejewski T.M."/>
            <person name="Davidsen T.M."/>
            <person name="Wayne K.J."/>
            <person name="Tettelin H."/>
            <person name="Glass J.I."/>
            <person name="Rusch D."/>
            <person name="Podicherti R."/>
            <person name="Tsui H.-C.T."/>
            <person name="Winkler M.E."/>
        </authorList>
    </citation>
    <scope>NUCLEOTIDE SEQUENCE</scope>
</reference>
<dbReference type="InterPro" id="IPR001667">
    <property type="entry name" value="DDH_dom"/>
</dbReference>
<dbReference type="InterPro" id="IPR003156">
    <property type="entry name" value="DHHA1_dom"/>
</dbReference>
<dbReference type="GO" id="GO:0003676">
    <property type="term" value="F:nucleic acid binding"/>
    <property type="evidence" value="ECO:0007669"/>
    <property type="project" value="InterPro"/>
</dbReference>
<protein>
    <recommendedName>
        <fullName evidence="2">Single-stranded-DNA-specific exonuclease RecJ</fullName>
    </recommendedName>
</protein>
<organism evidence="9">
    <name type="scientific">marine metagenome</name>
    <dbReference type="NCBI Taxonomy" id="408172"/>
    <lineage>
        <taxon>unclassified sequences</taxon>
        <taxon>metagenomes</taxon>
        <taxon>ecological metagenomes</taxon>
    </lineage>
</organism>
<dbReference type="InterPro" id="IPR041122">
    <property type="entry name" value="RecJ_OB"/>
</dbReference>
<name>A0A381YH31_9ZZZZ</name>
<dbReference type="PANTHER" id="PTHR30255:SF2">
    <property type="entry name" value="SINGLE-STRANDED-DNA-SPECIFIC EXONUCLEASE RECJ"/>
    <property type="match status" value="1"/>
</dbReference>
<keyword evidence="4" id="KW-0378">Hydrolase</keyword>
<dbReference type="Gene3D" id="3.90.1640.30">
    <property type="match status" value="1"/>
</dbReference>
<dbReference type="SUPFAM" id="SSF64182">
    <property type="entry name" value="DHH phosphoesterases"/>
    <property type="match status" value="1"/>
</dbReference>
<evidence type="ECO:0000256" key="1">
    <source>
        <dbReference type="ARBA" id="ARBA00005915"/>
    </source>
</evidence>
<sequence>MGKNWISKRYNEDQVNFLKENFDLSEIVSKLIAIRNINIEEVKLFLNPKIKNFLPNPFILKDMEKAANRTVKAIKNNEKIGIFGDYDVDGATSTAILGNYFNQIDRKIEIYIPDRKSEGYGPNQQGFEKLISNGSKLIFTVDCGTLSFDTINFSQSKNTDVLVLDHHQSDLKLPNAFSIVNPNRFDDKSNLNYLCAAGVCFMFLVALNNKLREIGWFKKNNIDEPNLMNYLDLVSLGTVCDVVPLIGLNRAIVTQGLEILKNKLNLGLKTLKNVCGIESNITTYHLGYVIGPRINAGGRVGKCSHGANLLLSKDSKETFKIATELESFNEERRLIESNMLKKIKNTISINSDDPVIVLSGHNWHEGIIGIIASRLKEKYNKPTVIISVEKGLGRASARSVLGFDIGTVIISAVQNKILKKGGGHKMAGGFTIDENKIEEFKDFLKKKFLKIEKNLNKKNILLFDAKISPSALNENFFSEINSLSPFGSGNPEPKFVVENLELLKSSVVADKHIRYLLSAPDGSAVKGIAFNAIKTNLETYLLSKNRKKFNILGKLSLNEWKGQKKVEFIIDDISVNKTIANTVPSSNG</sequence>
<dbReference type="Pfam" id="PF01368">
    <property type="entry name" value="DHH"/>
    <property type="match status" value="1"/>
</dbReference>
<evidence type="ECO:0000313" key="9">
    <source>
        <dbReference type="EMBL" id="SVA75843.1"/>
    </source>
</evidence>
<dbReference type="GO" id="GO:0006310">
    <property type="term" value="P:DNA recombination"/>
    <property type="evidence" value="ECO:0007669"/>
    <property type="project" value="InterPro"/>
</dbReference>
<feature type="domain" description="RecJ OB" evidence="8">
    <location>
        <begin position="464"/>
        <end position="572"/>
    </location>
</feature>
<evidence type="ECO:0000256" key="5">
    <source>
        <dbReference type="ARBA" id="ARBA00022839"/>
    </source>
</evidence>
<keyword evidence="3" id="KW-0540">Nuclease</keyword>
<dbReference type="Gene3D" id="3.10.310.30">
    <property type="match status" value="1"/>
</dbReference>
<dbReference type="AlphaFoldDB" id="A0A381YH31"/>
<evidence type="ECO:0000256" key="3">
    <source>
        <dbReference type="ARBA" id="ARBA00022722"/>
    </source>
</evidence>
<comment type="similarity">
    <text evidence="1">Belongs to the RecJ family.</text>
</comment>
<dbReference type="InterPro" id="IPR051673">
    <property type="entry name" value="SSDNA_exonuclease_RecJ"/>
</dbReference>
<dbReference type="Pfam" id="PF02272">
    <property type="entry name" value="DHHA1"/>
    <property type="match status" value="1"/>
</dbReference>
<dbReference type="Pfam" id="PF17768">
    <property type="entry name" value="RecJ_OB"/>
    <property type="match status" value="1"/>
</dbReference>
<dbReference type="EMBL" id="UINC01018126">
    <property type="protein sequence ID" value="SVA75843.1"/>
    <property type="molecule type" value="Genomic_DNA"/>
</dbReference>
<evidence type="ECO:0000259" key="6">
    <source>
        <dbReference type="Pfam" id="PF01368"/>
    </source>
</evidence>
<gene>
    <name evidence="9" type="ORF">METZ01_LOCUS128697</name>
</gene>
<evidence type="ECO:0000259" key="7">
    <source>
        <dbReference type="Pfam" id="PF02272"/>
    </source>
</evidence>
<dbReference type="GO" id="GO:0008409">
    <property type="term" value="F:5'-3' exonuclease activity"/>
    <property type="evidence" value="ECO:0007669"/>
    <property type="project" value="InterPro"/>
</dbReference>
<feature type="domain" description="DDH" evidence="6">
    <location>
        <begin position="79"/>
        <end position="238"/>
    </location>
</feature>
<dbReference type="PANTHER" id="PTHR30255">
    <property type="entry name" value="SINGLE-STRANDED-DNA-SPECIFIC EXONUCLEASE RECJ"/>
    <property type="match status" value="1"/>
</dbReference>
<dbReference type="GO" id="GO:0006281">
    <property type="term" value="P:DNA repair"/>
    <property type="evidence" value="ECO:0007669"/>
    <property type="project" value="InterPro"/>
</dbReference>
<proteinExistence type="inferred from homology"/>
<evidence type="ECO:0000256" key="4">
    <source>
        <dbReference type="ARBA" id="ARBA00022801"/>
    </source>
</evidence>
<feature type="domain" description="DHHA1" evidence="7">
    <location>
        <begin position="353"/>
        <end position="447"/>
    </location>
</feature>
<accession>A0A381YH31</accession>
<evidence type="ECO:0000256" key="2">
    <source>
        <dbReference type="ARBA" id="ARBA00019841"/>
    </source>
</evidence>
<dbReference type="InterPro" id="IPR038763">
    <property type="entry name" value="DHH_sf"/>
</dbReference>
<dbReference type="NCBIfam" id="TIGR00644">
    <property type="entry name" value="recJ"/>
    <property type="match status" value="1"/>
</dbReference>
<evidence type="ECO:0000259" key="8">
    <source>
        <dbReference type="Pfam" id="PF17768"/>
    </source>
</evidence>
<dbReference type="InterPro" id="IPR004610">
    <property type="entry name" value="RecJ"/>
</dbReference>
<keyword evidence="5" id="KW-0269">Exonuclease</keyword>